<dbReference type="SMART" id="SM00320">
    <property type="entry name" value="WD40"/>
    <property type="match status" value="5"/>
</dbReference>
<reference evidence="7" key="1">
    <citation type="journal article" date="2020" name="Fungal Divers.">
        <title>Resolving the Mortierellaceae phylogeny through synthesis of multi-gene phylogenetics and phylogenomics.</title>
        <authorList>
            <person name="Vandepol N."/>
            <person name="Liber J."/>
            <person name="Desiro A."/>
            <person name="Na H."/>
            <person name="Kennedy M."/>
            <person name="Barry K."/>
            <person name="Grigoriev I.V."/>
            <person name="Miller A.N."/>
            <person name="O'Donnell K."/>
            <person name="Stajich J.E."/>
            <person name="Bonito G."/>
        </authorList>
    </citation>
    <scope>NUCLEOTIDE SEQUENCE</scope>
    <source>
        <strain evidence="7">REB-010B</strain>
    </source>
</reference>
<dbReference type="InterPro" id="IPR007111">
    <property type="entry name" value="NACHT_NTPase"/>
</dbReference>
<dbReference type="InterPro" id="IPR025662">
    <property type="entry name" value="Sigma_54_int_dom_ATP-bd_1"/>
</dbReference>
<dbReference type="Gene3D" id="2.160.20.80">
    <property type="entry name" value="E3 ubiquitin-protein ligase SopA"/>
    <property type="match status" value="1"/>
</dbReference>
<dbReference type="PANTHER" id="PTHR44019:SF8">
    <property type="entry name" value="POC1 CENTRIOLAR PROTEIN HOMOLOG"/>
    <property type="match status" value="1"/>
</dbReference>
<evidence type="ECO:0000256" key="4">
    <source>
        <dbReference type="SAM" id="MobiDB-lite"/>
    </source>
</evidence>
<dbReference type="Gene3D" id="3.40.50.300">
    <property type="entry name" value="P-loop containing nucleotide triphosphate hydrolases"/>
    <property type="match status" value="2"/>
</dbReference>
<dbReference type="InterPro" id="IPR036322">
    <property type="entry name" value="WD40_repeat_dom_sf"/>
</dbReference>
<dbReference type="Pfam" id="PF05729">
    <property type="entry name" value="NACHT"/>
    <property type="match status" value="1"/>
</dbReference>
<name>A0A9P6R0L9_9FUNG</name>
<dbReference type="InterPro" id="IPR050505">
    <property type="entry name" value="WDR55/POC1"/>
</dbReference>
<keyword evidence="2" id="KW-0677">Repeat</keyword>
<keyword evidence="8" id="KW-1185">Reference proteome</keyword>
<feature type="compositionally biased region" description="Basic residues" evidence="4">
    <location>
        <begin position="2149"/>
        <end position="2161"/>
    </location>
</feature>
<dbReference type="SUPFAM" id="SSF52540">
    <property type="entry name" value="P-loop containing nucleoside triphosphate hydrolases"/>
    <property type="match status" value="1"/>
</dbReference>
<feature type="repeat" description="WD" evidence="3">
    <location>
        <begin position="1958"/>
        <end position="1994"/>
    </location>
</feature>
<dbReference type="Proteomes" id="UP000738325">
    <property type="component" value="Unassembled WGS sequence"/>
</dbReference>
<accession>A0A9P6R0L9</accession>
<dbReference type="EMBL" id="JAAAIP010001098">
    <property type="protein sequence ID" value="KAG0310293.1"/>
    <property type="molecule type" value="Genomic_DNA"/>
</dbReference>
<feature type="region of interest" description="Disordered" evidence="4">
    <location>
        <begin position="2133"/>
        <end position="2161"/>
    </location>
</feature>
<comment type="caution">
    <text evidence="7">The sequence shown here is derived from an EMBL/GenBank/DDBJ whole genome shotgun (WGS) entry which is preliminary data.</text>
</comment>
<proteinExistence type="predicted"/>
<evidence type="ECO:0000256" key="2">
    <source>
        <dbReference type="ARBA" id="ARBA00022737"/>
    </source>
</evidence>
<dbReference type="PROSITE" id="PS50082">
    <property type="entry name" value="WD_REPEATS_2"/>
    <property type="match status" value="4"/>
</dbReference>
<dbReference type="InterPro" id="IPR027417">
    <property type="entry name" value="P-loop_NTPase"/>
</dbReference>
<dbReference type="OrthoDB" id="10477414at2759"/>
<dbReference type="CDD" id="cd00200">
    <property type="entry name" value="WD40"/>
    <property type="match status" value="1"/>
</dbReference>
<dbReference type="InterPro" id="IPR020472">
    <property type="entry name" value="WD40_PAC1"/>
</dbReference>
<dbReference type="Pfam" id="PF23948">
    <property type="entry name" value="ARM_5"/>
    <property type="match status" value="2"/>
</dbReference>
<evidence type="ECO:0000256" key="3">
    <source>
        <dbReference type="PROSITE-ProRule" id="PRU00221"/>
    </source>
</evidence>
<feature type="domain" description="Arm-like repeat" evidence="6">
    <location>
        <begin position="101"/>
        <end position="409"/>
    </location>
</feature>
<organism evidence="7 8">
    <name type="scientific">Dissophora globulifera</name>
    <dbReference type="NCBI Taxonomy" id="979702"/>
    <lineage>
        <taxon>Eukaryota</taxon>
        <taxon>Fungi</taxon>
        <taxon>Fungi incertae sedis</taxon>
        <taxon>Mucoromycota</taxon>
        <taxon>Mortierellomycotina</taxon>
        <taxon>Mortierellomycetes</taxon>
        <taxon>Mortierellales</taxon>
        <taxon>Mortierellaceae</taxon>
        <taxon>Dissophora</taxon>
    </lineage>
</organism>
<dbReference type="InterPro" id="IPR056251">
    <property type="entry name" value="Arm_rpt_dom"/>
</dbReference>
<gene>
    <name evidence="7" type="ORF">BGZ99_000468</name>
</gene>
<evidence type="ECO:0000259" key="6">
    <source>
        <dbReference type="Pfam" id="PF23948"/>
    </source>
</evidence>
<protein>
    <recommendedName>
        <fullName evidence="9">NACHT domain-containing protein</fullName>
    </recommendedName>
</protein>
<dbReference type="PANTHER" id="PTHR44019">
    <property type="entry name" value="WD REPEAT-CONTAINING PROTEIN 55"/>
    <property type="match status" value="1"/>
</dbReference>
<keyword evidence="1 3" id="KW-0853">WD repeat</keyword>
<feature type="domain" description="Arm-like repeat" evidence="6">
    <location>
        <begin position="1050"/>
        <end position="1280"/>
    </location>
</feature>
<dbReference type="PROSITE" id="PS00675">
    <property type="entry name" value="SIGMA54_INTERACT_1"/>
    <property type="match status" value="1"/>
</dbReference>
<feature type="repeat" description="WD" evidence="3">
    <location>
        <begin position="2000"/>
        <end position="2041"/>
    </location>
</feature>
<dbReference type="SUPFAM" id="SSF141571">
    <property type="entry name" value="Pentapeptide repeat-like"/>
    <property type="match status" value="1"/>
</dbReference>
<feature type="domain" description="NACHT" evidence="5">
    <location>
        <begin position="568"/>
        <end position="727"/>
    </location>
</feature>
<dbReference type="InterPro" id="IPR001646">
    <property type="entry name" value="5peptide_repeat"/>
</dbReference>
<dbReference type="PRINTS" id="PR00320">
    <property type="entry name" value="GPROTEINBRPT"/>
</dbReference>
<dbReference type="PROSITE" id="PS00678">
    <property type="entry name" value="WD_REPEATS_1"/>
    <property type="match status" value="4"/>
</dbReference>
<dbReference type="InterPro" id="IPR015943">
    <property type="entry name" value="WD40/YVTN_repeat-like_dom_sf"/>
</dbReference>
<feature type="repeat" description="WD" evidence="3">
    <location>
        <begin position="2084"/>
        <end position="2120"/>
    </location>
</feature>
<feature type="non-terminal residue" evidence="7">
    <location>
        <position position="1"/>
    </location>
</feature>
<dbReference type="Pfam" id="PF00400">
    <property type="entry name" value="WD40"/>
    <property type="match status" value="4"/>
</dbReference>
<dbReference type="Pfam" id="PF00805">
    <property type="entry name" value="Pentapeptide"/>
    <property type="match status" value="1"/>
</dbReference>
<dbReference type="InterPro" id="IPR019775">
    <property type="entry name" value="WD40_repeat_CS"/>
</dbReference>
<dbReference type="InterPro" id="IPR001680">
    <property type="entry name" value="WD40_rpt"/>
</dbReference>
<dbReference type="Gene3D" id="2.130.10.10">
    <property type="entry name" value="YVTN repeat-like/Quinoprotein amine dehydrogenase"/>
    <property type="match status" value="2"/>
</dbReference>
<evidence type="ECO:0000313" key="7">
    <source>
        <dbReference type="EMBL" id="KAG0310293.1"/>
    </source>
</evidence>
<evidence type="ECO:0000256" key="1">
    <source>
        <dbReference type="ARBA" id="ARBA00022574"/>
    </source>
</evidence>
<evidence type="ECO:0000259" key="5">
    <source>
        <dbReference type="Pfam" id="PF05729"/>
    </source>
</evidence>
<sequence>GSGLKTPASPVSPKPGRVADGGLAAKFEKRLITEKSGIVRDSVKFFNEIFIENVAPPTVSPGLPELNKPLTDTQQLAYCLTVLNEVELDSDAQKWRDDTVKDLDELKRLSTLVRDVVRAFERDELKDADAVAEVTFLGPFLGRPEFRFLLAHFVDGLEHSMLLDLHSLEGIARLVQSAAPNTLIADDLVRTLGCINKRMHLVHGQAPDYVYQMTITVSRVLDAMADCHVNGLKREDLHEPLSAYLEGLKGHDDPHIVFQAAYAFQALQCVPDNESPWQAARRRGGSVLRVAFQLATAVKALDVNSFIDGLCTLQSSLEGAYKVVEMTMDAYDKVKTLYKSGQDLKMALQDGLSFSQKRTWYTALRGADMFLQNGQLADFETMVYTAPCRHDLAFQWGVCQRLGNLAADSLWHEPRLGAIEFLGRIYQDDKNWGHHVPVKQLILDLLKQLAGLSDSVGQAANALLVKLKDDYNAEMRDVYEACLRSTTVSHPLQVAKPPLASSSLLDRVQGKLDVEADLKRLKLQRIKLRGTPLYIPPQAKANLRAQNTDLFDLMDKVNNFLDDKDQKVLLLLGESGVGKSTFNMELEYHWWCKYEKKTDRIPLFISLPAIVRPEQDLIVKHLRKVGFEESQIRELRGREFILICDGYDESQQTQNLYRSNSLNQSGGWSAQMVISCRSEYLGHDHRDQFQPADRNHQANPALFQEAVIVPFSEEQVQAYVDKYVSAEAPLWNATDYANALSQIPSLQDLVKNPFMLTLSLDVLPRMVDLGENLSTARITRVGLYDHFIKQWLERGKKRLAEKTLLGAERRAFEVLVKEGFTENGIAFLKDLAAAIYERQSGNPVVEYRRLVDIGTWKDTFFGREYEKQLLLEASPFSFTGNQCRFIHKSLLEYCVARAVFEPSETGSSVGSRSAPHVPVSSFENQGGYKREITTATAHTALESVLTRINFAGESSILQFLEERVQDDAVFKQQLFEVIERSKTDKALHLAAANAITILNVARPATKYELPEPNQLITSTPQLAYCLSLLPSPTFSADELDETELAWSQAKVTDLDEQQRLWALATDLVTTFIDEEDFSQETMIAEVVCMAPVLDQNQLRSLIMAFVDGIKQDTRLEILQFKGLAQLIQCDTRGYLNADDLVKISKILGMRLQHTLQQPIGHPYPLALAVSHVLDAMADCHVKNLSHEQLYKPLSTYLNGLQSRSDPCLVYQAAYAFQALLHVPNDEFLVQTTPWQTIKAAHGTIGVKSSAKDLDLESFIGGLLKTQDGLPTSNATQIVASTETPVKDRASLLLQELENNGDMTKRALLQAFIKETPTPHPLTVPAPQLTSSLLLDRVQNKPDVETDLHLLGETLREKMEGVYIPLHAKPSLEASDYSLFDLMEGVRDFLDSDRKVFLVLGDSGAGKSTFCRELEKDLWRDYKKWYGKIPLFINLPEISKPERDLIPKQLRRLGFSDRQIRELKNRKFILICDGYDETLQTRNLYTYNRLNQPGEWSGQMIVSCRSEYLGNDYMALFLPVDQTYFTESEGFQEAVIAPFSMGLVREYVKRYVSIYTPLWRTKDYLRALDLIPHLKDWTTNPFLLTLALDTLPRLGDPGKPLSVTLVTRVELYDRFVEQWLERSKKRLFEKDLSGQEMKVLQALSDDGFLQNGIEFLKRLAAEVYDKQHGNPVIKYSRLHKGKSWKDEFFGDEDEKRLLRESCPLKRNGDQYQFIHRSILEYGLTRAIFEPQNTGTEVQKVEESAEILERRGSVLSDFSLESEDSLEDRTSVYSFEMDGALEDVKVPIAQGPDDSSPLFKRSFIGEPSILQFLGERVQQEPVFKKQLLEYIEASKVDKKWRIASANAITIMVRAGIPFNGADLKGIQIPGADLSNGQFDSVQLQKADLRQTALSNIWMRQADLSNARMEGVEFGERPYLMLESSVSCCMYSPDGRACALSLENGTINVYNSLTWTKIHTLQGHKDGVTCAVYSPSAQQIASGGEDNTVRLWDAQTGVPGPVLSGHTKRVTSVAYSPSGQEIASGSHDMTVWLWDAQSGAPSHILRGHTDAVTSVAYSPYGQQIASSSFDETVRLWDTQSGTPGLTLTGHTDAVTSVAYSPRGQQIASSSFDETVRLWDTQSGTLGLILTGHTRGPANRFRQQGYDSEAMGRSKRSISSHFRRP</sequence>
<evidence type="ECO:0008006" key="9">
    <source>
        <dbReference type="Google" id="ProtNLM"/>
    </source>
</evidence>
<feature type="repeat" description="WD" evidence="3">
    <location>
        <begin position="2042"/>
        <end position="2083"/>
    </location>
</feature>
<dbReference type="PROSITE" id="PS50294">
    <property type="entry name" value="WD_REPEATS_REGION"/>
    <property type="match status" value="4"/>
</dbReference>
<evidence type="ECO:0000313" key="8">
    <source>
        <dbReference type="Proteomes" id="UP000738325"/>
    </source>
</evidence>
<dbReference type="SUPFAM" id="SSF50978">
    <property type="entry name" value="WD40 repeat-like"/>
    <property type="match status" value="1"/>
</dbReference>